<gene>
    <name evidence="1" type="ORF">JRO89_XS10G0097700</name>
</gene>
<accession>A0ABQ8HID7</accession>
<evidence type="ECO:0000313" key="2">
    <source>
        <dbReference type="Proteomes" id="UP000827721"/>
    </source>
</evidence>
<comment type="caution">
    <text evidence="1">The sequence shown here is derived from an EMBL/GenBank/DDBJ whole genome shotgun (WGS) entry which is preliminary data.</text>
</comment>
<keyword evidence="2" id="KW-1185">Reference proteome</keyword>
<dbReference type="Proteomes" id="UP000827721">
    <property type="component" value="Unassembled WGS sequence"/>
</dbReference>
<sequence>MLHSLHKEMCLGDLEEEGRIRGNPLRHGFWDGGRRTYEARNANKLRANLDLLEEKHEQAMNTKKRGSEVLGPNWEGLYPVKHRPRPGAYKLAYLDSRVVEHAWNAD</sequence>
<evidence type="ECO:0000313" key="1">
    <source>
        <dbReference type="EMBL" id="KAH7560772.1"/>
    </source>
</evidence>
<organism evidence="1 2">
    <name type="scientific">Xanthoceras sorbifolium</name>
    <dbReference type="NCBI Taxonomy" id="99658"/>
    <lineage>
        <taxon>Eukaryota</taxon>
        <taxon>Viridiplantae</taxon>
        <taxon>Streptophyta</taxon>
        <taxon>Embryophyta</taxon>
        <taxon>Tracheophyta</taxon>
        <taxon>Spermatophyta</taxon>
        <taxon>Magnoliopsida</taxon>
        <taxon>eudicotyledons</taxon>
        <taxon>Gunneridae</taxon>
        <taxon>Pentapetalae</taxon>
        <taxon>rosids</taxon>
        <taxon>malvids</taxon>
        <taxon>Sapindales</taxon>
        <taxon>Sapindaceae</taxon>
        <taxon>Xanthoceroideae</taxon>
        <taxon>Xanthoceras</taxon>
    </lineage>
</organism>
<protein>
    <submittedName>
        <fullName evidence="1">Uncharacterized protein</fullName>
    </submittedName>
</protein>
<name>A0ABQ8HID7_9ROSI</name>
<proteinExistence type="predicted"/>
<dbReference type="EMBL" id="JAFEMO010000010">
    <property type="protein sequence ID" value="KAH7560772.1"/>
    <property type="molecule type" value="Genomic_DNA"/>
</dbReference>
<reference evidence="1 2" key="1">
    <citation type="submission" date="2021-02" db="EMBL/GenBank/DDBJ databases">
        <title>Plant Genome Project.</title>
        <authorList>
            <person name="Zhang R.-G."/>
        </authorList>
    </citation>
    <scope>NUCLEOTIDE SEQUENCE [LARGE SCALE GENOMIC DNA]</scope>
    <source>
        <tissue evidence="1">Leaves</tissue>
    </source>
</reference>